<evidence type="ECO:0000313" key="3">
    <source>
        <dbReference type="EMBL" id="MDT7840727.1"/>
    </source>
</evidence>
<sequence>MTRARLAAAGMGAAVVATLTVSASPASASASWGYVRGVGAEFRNDWAAEGTVSASSYARSNVACFWQYILWAEGADELGAGSDTGVYDKSDIDGIFGANTTHATKNLQARWNLDDDGKAGPNTFSKADDNLVLYSGNPSNVNSEVIFHYEGDAHSFYVRRAPTSGNYGWYEGQTLYHTSYNTRTCS</sequence>
<dbReference type="RefSeq" id="WP_314199447.1">
    <property type="nucleotide sequence ID" value="NZ_JAVTLL010000005.1"/>
</dbReference>
<dbReference type="Proteomes" id="UP001257948">
    <property type="component" value="Unassembled WGS sequence"/>
</dbReference>
<dbReference type="EMBL" id="JAVTLL010000005">
    <property type="protein sequence ID" value="MDT7840727.1"/>
    <property type="molecule type" value="Genomic_DNA"/>
</dbReference>
<dbReference type="InterPro" id="IPR002477">
    <property type="entry name" value="Peptidoglycan-bd-like"/>
</dbReference>
<evidence type="ECO:0000313" key="4">
    <source>
        <dbReference type="Proteomes" id="UP001257948"/>
    </source>
</evidence>
<gene>
    <name evidence="3" type="ORF">RQC66_08280</name>
</gene>
<name>A0ABU3LQA0_9ACTN</name>
<dbReference type="InterPro" id="IPR036365">
    <property type="entry name" value="PGBD-like_sf"/>
</dbReference>
<comment type="caution">
    <text evidence="3">The sequence shown here is derived from an EMBL/GenBank/DDBJ whole genome shotgun (WGS) entry which is preliminary data.</text>
</comment>
<evidence type="ECO:0000259" key="2">
    <source>
        <dbReference type="Pfam" id="PF01471"/>
    </source>
</evidence>
<feature type="signal peptide" evidence="1">
    <location>
        <begin position="1"/>
        <end position="28"/>
    </location>
</feature>
<dbReference type="Gene3D" id="1.10.101.10">
    <property type="entry name" value="PGBD-like superfamily/PGBD"/>
    <property type="match status" value="1"/>
</dbReference>
<dbReference type="Pfam" id="PF01471">
    <property type="entry name" value="PG_binding_1"/>
    <property type="match status" value="1"/>
</dbReference>
<keyword evidence="1" id="KW-0732">Signal</keyword>
<reference evidence="4" key="1">
    <citation type="submission" date="2023-07" db="EMBL/GenBank/DDBJ databases">
        <title>Draft genome sequence of the endophytic actinobacterium Streptomyces justiciae WPN32, a potential antibiotic producer.</title>
        <authorList>
            <person name="Yasawong M."/>
            <person name="Pana W."/>
            <person name="Ganta P."/>
            <person name="Santapan N."/>
            <person name="Songngamsuk T."/>
            <person name="Phatcharaharikarn M."/>
            <person name="Kerdtoob S."/>
            <person name="Nantapong N."/>
        </authorList>
    </citation>
    <scope>NUCLEOTIDE SEQUENCE [LARGE SCALE GENOMIC DNA]</scope>
    <source>
        <strain evidence="4">WPN32</strain>
    </source>
</reference>
<dbReference type="SUPFAM" id="SSF47090">
    <property type="entry name" value="PGBD-like"/>
    <property type="match status" value="1"/>
</dbReference>
<protein>
    <submittedName>
        <fullName evidence="3">Peptidoglycan-binding domain-containing protein</fullName>
    </submittedName>
</protein>
<keyword evidence="4" id="KW-1185">Reference proteome</keyword>
<evidence type="ECO:0000256" key="1">
    <source>
        <dbReference type="SAM" id="SignalP"/>
    </source>
</evidence>
<proteinExistence type="predicted"/>
<dbReference type="InterPro" id="IPR036366">
    <property type="entry name" value="PGBDSf"/>
</dbReference>
<organism evidence="3 4">
    <name type="scientific">Streptomyces justiciae</name>
    <dbReference type="NCBI Taxonomy" id="2780140"/>
    <lineage>
        <taxon>Bacteria</taxon>
        <taxon>Bacillati</taxon>
        <taxon>Actinomycetota</taxon>
        <taxon>Actinomycetes</taxon>
        <taxon>Kitasatosporales</taxon>
        <taxon>Streptomycetaceae</taxon>
        <taxon>Streptomyces</taxon>
    </lineage>
</organism>
<feature type="chain" id="PRO_5047376148" evidence="1">
    <location>
        <begin position="29"/>
        <end position="186"/>
    </location>
</feature>
<feature type="domain" description="Peptidoglycan binding-like" evidence="2">
    <location>
        <begin position="87"/>
        <end position="125"/>
    </location>
</feature>
<accession>A0ABU3LQA0</accession>